<dbReference type="Proteomes" id="UP000253728">
    <property type="component" value="Unassembled WGS sequence"/>
</dbReference>
<feature type="compositionally biased region" description="Basic and acidic residues" evidence="1">
    <location>
        <begin position="1"/>
        <end position="10"/>
    </location>
</feature>
<dbReference type="AlphaFoldDB" id="A0A336N4L4"/>
<evidence type="ECO:0000256" key="1">
    <source>
        <dbReference type="SAM" id="MobiDB-lite"/>
    </source>
</evidence>
<dbReference type="EMBL" id="UFSP01000001">
    <property type="protein sequence ID" value="SSY94933.1"/>
    <property type="molecule type" value="Genomic_DNA"/>
</dbReference>
<sequence>MYKVSEEAKTGMHATPEQMGDKLEGLPNDITRCSDECPFSVNIRVLPSTLTPLELEAFNIEAWEAWYNDSKNLNPYVPVPGEKGEEKINVEITVQQRDVESLYVEIIRIAPDTIKSGQILKRFQLAKSDAKKLKEGKGKVEVGTYLWEWDGYIDDVLDTKLLKDETTYIRAVGIIGSAFKDDAVQLLAQPFKECAEPVDWLDVQVNRNAKTVNVEWRVAFDDGHKIYKRPSGAPSFNELINLCLDGIRNHWEGKINTSKGLYFVTVKPIYDKLMTKHIAPSLTLRVSNDPRGDRSVNSSCACGILPRIARGVTHLIDDIIPAADMTMVWYLNGIPGWDDSYKMLKFMQTAAHESGHPILASYAYKSTGLSNYSWIHKGSSKGVMSGYAVPEKGEKGYEDYLSGDADLMKYYKVHIHPTLFKANEYDIKSMIWLSKLNLGRL</sequence>
<name>A0A336N4L4_AGGAP</name>
<feature type="region of interest" description="Disordered" evidence="1">
    <location>
        <begin position="1"/>
        <end position="22"/>
    </location>
</feature>
<proteinExistence type="predicted"/>
<protein>
    <submittedName>
        <fullName evidence="2">Uncharacterized protein</fullName>
    </submittedName>
</protein>
<evidence type="ECO:0000313" key="3">
    <source>
        <dbReference type="Proteomes" id="UP000253728"/>
    </source>
</evidence>
<dbReference type="STRING" id="732.ADJ80_02055"/>
<reference evidence="2 3" key="1">
    <citation type="submission" date="2018-06" db="EMBL/GenBank/DDBJ databases">
        <authorList>
            <consortium name="Pathogen Informatics"/>
            <person name="Doyle S."/>
        </authorList>
    </citation>
    <scope>NUCLEOTIDE SEQUENCE [LARGE SCALE GENOMIC DNA]</scope>
    <source>
        <strain evidence="2 3">NCTC5908</strain>
    </source>
</reference>
<gene>
    <name evidence="2" type="ORF">NCTC5908_01094</name>
</gene>
<organism evidence="2 3">
    <name type="scientific">Aggregatibacter aphrophilus</name>
    <name type="common">Haemophilus aphrophilus</name>
    <dbReference type="NCBI Taxonomy" id="732"/>
    <lineage>
        <taxon>Bacteria</taxon>
        <taxon>Pseudomonadati</taxon>
        <taxon>Pseudomonadota</taxon>
        <taxon>Gammaproteobacteria</taxon>
        <taxon>Pasteurellales</taxon>
        <taxon>Pasteurellaceae</taxon>
        <taxon>Aggregatibacter</taxon>
    </lineage>
</organism>
<evidence type="ECO:0000313" key="2">
    <source>
        <dbReference type="EMBL" id="SSY94933.1"/>
    </source>
</evidence>
<accession>A0A336N4L4</accession>